<protein>
    <submittedName>
        <fullName evidence="6">LLM class flavin-dependent oxidoreductase</fullName>
        <ecNumber evidence="6">1.-.-.-</ecNumber>
    </submittedName>
</protein>
<evidence type="ECO:0000256" key="2">
    <source>
        <dbReference type="ARBA" id="ARBA00022643"/>
    </source>
</evidence>
<keyword evidence="1" id="KW-0285">Flavoprotein</keyword>
<dbReference type="Gene3D" id="3.20.20.30">
    <property type="entry name" value="Luciferase-like domain"/>
    <property type="match status" value="1"/>
</dbReference>
<dbReference type="GO" id="GO:0016491">
    <property type="term" value="F:oxidoreductase activity"/>
    <property type="evidence" value="ECO:0007669"/>
    <property type="project" value="UniProtKB-KW"/>
</dbReference>
<proteinExistence type="predicted"/>
<dbReference type="InterPro" id="IPR019921">
    <property type="entry name" value="Lucif-like_OxRdtase_Rv2161c"/>
</dbReference>
<dbReference type="EMBL" id="JBHSBI010000003">
    <property type="protein sequence ID" value="MFC4006979.1"/>
    <property type="molecule type" value="Genomic_DNA"/>
</dbReference>
<accession>A0ABV8G1K1</accession>
<dbReference type="EC" id="1.-.-.-" evidence="6"/>
<evidence type="ECO:0000313" key="7">
    <source>
        <dbReference type="Proteomes" id="UP001595851"/>
    </source>
</evidence>
<feature type="domain" description="Luciferase-like" evidence="5">
    <location>
        <begin position="28"/>
        <end position="276"/>
    </location>
</feature>
<dbReference type="InterPro" id="IPR036661">
    <property type="entry name" value="Luciferase-like_sf"/>
</dbReference>
<evidence type="ECO:0000259" key="5">
    <source>
        <dbReference type="Pfam" id="PF00296"/>
    </source>
</evidence>
<dbReference type="Pfam" id="PF00296">
    <property type="entry name" value="Bac_luciferase"/>
    <property type="match status" value="1"/>
</dbReference>
<dbReference type="SUPFAM" id="SSF51679">
    <property type="entry name" value="Bacterial luciferase-like"/>
    <property type="match status" value="1"/>
</dbReference>
<evidence type="ECO:0000313" key="6">
    <source>
        <dbReference type="EMBL" id="MFC4006979.1"/>
    </source>
</evidence>
<keyword evidence="2" id="KW-0288">FMN</keyword>
<dbReference type="PANTHER" id="PTHR42847">
    <property type="entry name" value="ALKANESULFONATE MONOOXYGENASE"/>
    <property type="match status" value="1"/>
</dbReference>
<evidence type="ECO:0000256" key="4">
    <source>
        <dbReference type="ARBA" id="ARBA00023033"/>
    </source>
</evidence>
<dbReference type="RefSeq" id="WP_379527126.1">
    <property type="nucleotide sequence ID" value="NZ_JBHSBI010000003.1"/>
</dbReference>
<dbReference type="NCBIfam" id="TIGR03619">
    <property type="entry name" value="F420_Rv2161c"/>
    <property type="match status" value="1"/>
</dbReference>
<keyword evidence="3 6" id="KW-0560">Oxidoreductase</keyword>
<sequence>MISIHAPSDPPRFGTVITATDASVPSAAGRLEAQGWDVIATGEHVSFNLPIANAFVTLSAAAAVTSRVELMSSVALLPLYPAALAAKMGAALDNVSGGRFVFGVGIGGENPREFEACGVPVSQRGARADEALEVIRRLWEGGPVTYEGRFARLEDVRIAPAPVRRPPIWVAGRKEPAMRRAARHGDGWMPYMYTPEMLADSIGKVAAMRERPEPVEAGVFLWSCVHEDGAVALEHAKRSLAKTYRQDFTSMAGKYLAVGTPERVAARAREYVEAGAGLVVFGAACPLDYADRHVDLLAEQVLPLVRAHG</sequence>
<keyword evidence="7" id="KW-1185">Reference proteome</keyword>
<organism evidence="6 7">
    <name type="scientific">Nonomuraea purpurea</name>
    <dbReference type="NCBI Taxonomy" id="1849276"/>
    <lineage>
        <taxon>Bacteria</taxon>
        <taxon>Bacillati</taxon>
        <taxon>Actinomycetota</taxon>
        <taxon>Actinomycetes</taxon>
        <taxon>Streptosporangiales</taxon>
        <taxon>Streptosporangiaceae</taxon>
        <taxon>Nonomuraea</taxon>
    </lineage>
</organism>
<name>A0ABV8G1K1_9ACTN</name>
<comment type="caution">
    <text evidence="6">The sequence shown here is derived from an EMBL/GenBank/DDBJ whole genome shotgun (WGS) entry which is preliminary data.</text>
</comment>
<keyword evidence="4" id="KW-0503">Monooxygenase</keyword>
<dbReference type="InterPro" id="IPR050172">
    <property type="entry name" value="SsuD_RutA_monooxygenase"/>
</dbReference>
<evidence type="ECO:0000256" key="1">
    <source>
        <dbReference type="ARBA" id="ARBA00022630"/>
    </source>
</evidence>
<dbReference type="PANTHER" id="PTHR42847:SF4">
    <property type="entry name" value="ALKANESULFONATE MONOOXYGENASE-RELATED"/>
    <property type="match status" value="1"/>
</dbReference>
<dbReference type="Proteomes" id="UP001595851">
    <property type="component" value="Unassembled WGS sequence"/>
</dbReference>
<reference evidence="7" key="1">
    <citation type="journal article" date="2019" name="Int. J. Syst. Evol. Microbiol.">
        <title>The Global Catalogue of Microorganisms (GCM) 10K type strain sequencing project: providing services to taxonomists for standard genome sequencing and annotation.</title>
        <authorList>
            <consortium name="The Broad Institute Genomics Platform"/>
            <consortium name="The Broad Institute Genome Sequencing Center for Infectious Disease"/>
            <person name="Wu L."/>
            <person name="Ma J."/>
        </authorList>
    </citation>
    <scope>NUCLEOTIDE SEQUENCE [LARGE SCALE GENOMIC DNA]</scope>
    <source>
        <strain evidence="7">TBRC 1276</strain>
    </source>
</reference>
<dbReference type="InterPro" id="IPR011251">
    <property type="entry name" value="Luciferase-like_dom"/>
</dbReference>
<evidence type="ECO:0000256" key="3">
    <source>
        <dbReference type="ARBA" id="ARBA00023002"/>
    </source>
</evidence>
<gene>
    <name evidence="6" type="ORF">ACFOY2_07095</name>
</gene>